<gene>
    <name evidence="2" type="ORF">KP79_PYT23745</name>
</gene>
<sequence length="372" mass="42570">MADRCVTVFKITFGTPQSESSSFTMASSFLGPEAPRPLSVATEGYQNRYIIPQLSDSEKHVFGGEYDEKLFTLIHKYLELGTTDRFCYIGDSKGSFAQRIVDKFCLLEPAMNVIPGHYSYVETDTEKVLSIRVAHVGAEEYFRQLAKSRDTNKPQFDKVIIIDAIRYFENPIDVFENIMKCLSKQGKLLIIHRPGNITTLPVFRDAQQRVEENETPYMDIINALQACKLDVQWELECLPVIVPKRNWYSKLREKFPPQMEILSSSEIIAGVRELSEGVLKYTTHGETVEFLDRLLFISVAPSTLECGYPRCNRYGVGDVSNMDMKDLRFSMQMTPEIKQMVPTPAEQATAKAKRPKTKTERREAENPWVWTT</sequence>
<dbReference type="Proteomes" id="UP000242188">
    <property type="component" value="Unassembled WGS sequence"/>
</dbReference>
<protein>
    <submittedName>
        <fullName evidence="2">Uncharacterized protein</fullName>
    </submittedName>
</protein>
<dbReference type="Gene3D" id="3.40.50.150">
    <property type="entry name" value="Vaccinia Virus protein VP39"/>
    <property type="match status" value="1"/>
</dbReference>
<accession>A0A210QLF2</accession>
<dbReference type="EMBL" id="NEDP02003085">
    <property type="protein sequence ID" value="OWF49569.1"/>
    <property type="molecule type" value="Genomic_DNA"/>
</dbReference>
<dbReference type="SUPFAM" id="SSF53335">
    <property type="entry name" value="S-adenosyl-L-methionine-dependent methyltransferases"/>
    <property type="match status" value="1"/>
</dbReference>
<comment type="caution">
    <text evidence="2">The sequence shown here is derived from an EMBL/GenBank/DDBJ whole genome shotgun (WGS) entry which is preliminary data.</text>
</comment>
<proteinExistence type="predicted"/>
<feature type="region of interest" description="Disordered" evidence="1">
    <location>
        <begin position="343"/>
        <end position="372"/>
    </location>
</feature>
<organism evidence="2 3">
    <name type="scientific">Mizuhopecten yessoensis</name>
    <name type="common">Japanese scallop</name>
    <name type="synonym">Patinopecten yessoensis</name>
    <dbReference type="NCBI Taxonomy" id="6573"/>
    <lineage>
        <taxon>Eukaryota</taxon>
        <taxon>Metazoa</taxon>
        <taxon>Spiralia</taxon>
        <taxon>Lophotrochozoa</taxon>
        <taxon>Mollusca</taxon>
        <taxon>Bivalvia</taxon>
        <taxon>Autobranchia</taxon>
        <taxon>Pteriomorphia</taxon>
        <taxon>Pectinida</taxon>
        <taxon>Pectinoidea</taxon>
        <taxon>Pectinidae</taxon>
        <taxon>Mizuhopecten</taxon>
    </lineage>
</organism>
<evidence type="ECO:0000313" key="3">
    <source>
        <dbReference type="Proteomes" id="UP000242188"/>
    </source>
</evidence>
<dbReference type="AlphaFoldDB" id="A0A210QLF2"/>
<evidence type="ECO:0000256" key="1">
    <source>
        <dbReference type="SAM" id="MobiDB-lite"/>
    </source>
</evidence>
<dbReference type="InterPro" id="IPR029063">
    <property type="entry name" value="SAM-dependent_MTases_sf"/>
</dbReference>
<reference evidence="2 3" key="1">
    <citation type="journal article" date="2017" name="Nat. Ecol. Evol.">
        <title>Scallop genome provides insights into evolution of bilaterian karyotype and development.</title>
        <authorList>
            <person name="Wang S."/>
            <person name="Zhang J."/>
            <person name="Jiao W."/>
            <person name="Li J."/>
            <person name="Xun X."/>
            <person name="Sun Y."/>
            <person name="Guo X."/>
            <person name="Huan P."/>
            <person name="Dong B."/>
            <person name="Zhang L."/>
            <person name="Hu X."/>
            <person name="Sun X."/>
            <person name="Wang J."/>
            <person name="Zhao C."/>
            <person name="Wang Y."/>
            <person name="Wang D."/>
            <person name="Huang X."/>
            <person name="Wang R."/>
            <person name="Lv J."/>
            <person name="Li Y."/>
            <person name="Zhang Z."/>
            <person name="Liu B."/>
            <person name="Lu W."/>
            <person name="Hui Y."/>
            <person name="Liang J."/>
            <person name="Zhou Z."/>
            <person name="Hou R."/>
            <person name="Li X."/>
            <person name="Liu Y."/>
            <person name="Li H."/>
            <person name="Ning X."/>
            <person name="Lin Y."/>
            <person name="Zhao L."/>
            <person name="Xing Q."/>
            <person name="Dou J."/>
            <person name="Li Y."/>
            <person name="Mao J."/>
            <person name="Guo H."/>
            <person name="Dou H."/>
            <person name="Li T."/>
            <person name="Mu C."/>
            <person name="Jiang W."/>
            <person name="Fu Q."/>
            <person name="Fu X."/>
            <person name="Miao Y."/>
            <person name="Liu J."/>
            <person name="Yu Q."/>
            <person name="Li R."/>
            <person name="Liao H."/>
            <person name="Li X."/>
            <person name="Kong Y."/>
            <person name="Jiang Z."/>
            <person name="Chourrout D."/>
            <person name="Li R."/>
            <person name="Bao Z."/>
        </authorList>
    </citation>
    <scope>NUCLEOTIDE SEQUENCE [LARGE SCALE GENOMIC DNA]</scope>
    <source>
        <strain evidence="2 3">PY_sf001</strain>
    </source>
</reference>
<dbReference type="OrthoDB" id="10015857at2759"/>
<evidence type="ECO:0000313" key="2">
    <source>
        <dbReference type="EMBL" id="OWF49569.1"/>
    </source>
</evidence>
<name>A0A210QLF2_MIZYE</name>
<keyword evidence="3" id="KW-1185">Reference proteome</keyword>